<name>A0A3M2HGN3_9GAMM</name>
<proteinExistence type="predicted"/>
<protein>
    <recommendedName>
        <fullName evidence="3">RHS repeat-associated core domain-containing protein</fullName>
    </recommendedName>
</protein>
<keyword evidence="2" id="KW-1185">Reference proteome</keyword>
<feature type="non-terminal residue" evidence="1">
    <location>
        <position position="1"/>
    </location>
</feature>
<dbReference type="RefSeq" id="WP_245979305.1">
    <property type="nucleotide sequence ID" value="NZ_RFLY01000021.1"/>
</dbReference>
<dbReference type="InterPro" id="IPR022385">
    <property type="entry name" value="Rhs_assc_core"/>
</dbReference>
<accession>A0A3M2HGN3</accession>
<evidence type="ECO:0000313" key="1">
    <source>
        <dbReference type="EMBL" id="RMH88128.1"/>
    </source>
</evidence>
<dbReference type="InterPro" id="IPR050708">
    <property type="entry name" value="T6SS_VgrG/RHS"/>
</dbReference>
<reference evidence="1 2" key="1">
    <citation type="submission" date="2018-10" db="EMBL/GenBank/DDBJ databases">
        <title>Proposal of Lysobacter pythonis sp. nov. isolated from royal pythons (Python regius).</title>
        <authorList>
            <person name="Hans-Juergen B."/>
            <person name="Huptas C."/>
            <person name="Sandra B."/>
            <person name="Igor L."/>
            <person name="Joachim S."/>
            <person name="Siegfried S."/>
            <person name="Mareike W."/>
            <person name="Peter K."/>
        </authorList>
    </citation>
    <scope>NUCLEOTIDE SEQUENCE [LARGE SCALE GENOMIC DNA]</scope>
    <source>
        <strain evidence="1 2">4284/11</strain>
    </source>
</reference>
<dbReference type="Proteomes" id="UP000275012">
    <property type="component" value="Unassembled WGS sequence"/>
</dbReference>
<dbReference type="Gene3D" id="2.180.10.10">
    <property type="entry name" value="RHS repeat-associated core"/>
    <property type="match status" value="1"/>
</dbReference>
<evidence type="ECO:0000313" key="2">
    <source>
        <dbReference type="Proteomes" id="UP000275012"/>
    </source>
</evidence>
<dbReference type="AlphaFoldDB" id="A0A3M2HGN3"/>
<organism evidence="1 2">
    <name type="scientific">Solilutibacter pythonis</name>
    <dbReference type="NCBI Taxonomy" id="2483112"/>
    <lineage>
        <taxon>Bacteria</taxon>
        <taxon>Pseudomonadati</taxon>
        <taxon>Pseudomonadota</taxon>
        <taxon>Gammaproteobacteria</taxon>
        <taxon>Lysobacterales</taxon>
        <taxon>Lysobacteraceae</taxon>
        <taxon>Solilutibacter</taxon>
    </lineage>
</organism>
<dbReference type="NCBIfam" id="TIGR03696">
    <property type="entry name" value="Rhs_assc_core"/>
    <property type="match status" value="1"/>
</dbReference>
<evidence type="ECO:0008006" key="3">
    <source>
        <dbReference type="Google" id="ProtNLM"/>
    </source>
</evidence>
<dbReference type="PRINTS" id="PR00394">
    <property type="entry name" value="RHSPROTEIN"/>
</dbReference>
<sequence>NEAIGRTYFLSDHQNSTRALTNAAGQVVNRYDYDPYGNARQSAQGFSNPYQYTGRERDQTGLMYYRARYYRPDMGRFIAEDPIGLAGGLNTYAYVGGNPVNAIDPLGLEEFSCIASRPNEGNYINGTKQCGYSCTSKSTGCSVNFLGPGYTGGFGSQMCRGAIVQQGVSPSGKMYETAEGYGYFNMQTSPWKPSGLWDSLLNSGFLNALEKAVKGAAQNGDGQCKESCK</sequence>
<dbReference type="EMBL" id="RFLY01000021">
    <property type="protein sequence ID" value="RMH88128.1"/>
    <property type="molecule type" value="Genomic_DNA"/>
</dbReference>
<dbReference type="PANTHER" id="PTHR32305">
    <property type="match status" value="1"/>
</dbReference>
<dbReference type="PANTHER" id="PTHR32305:SF15">
    <property type="entry name" value="PROTEIN RHSA-RELATED"/>
    <property type="match status" value="1"/>
</dbReference>
<comment type="caution">
    <text evidence="1">The sequence shown here is derived from an EMBL/GenBank/DDBJ whole genome shotgun (WGS) entry which is preliminary data.</text>
</comment>
<gene>
    <name evidence="1" type="ORF">EBB59_12200</name>
</gene>